<feature type="compositionally biased region" description="Basic and acidic residues" evidence="3">
    <location>
        <begin position="1"/>
        <end position="16"/>
    </location>
</feature>
<dbReference type="PROSITE" id="PS50089">
    <property type="entry name" value="ZF_RING_2"/>
    <property type="match status" value="1"/>
</dbReference>
<keyword evidence="1" id="KW-0863">Zinc-finger</keyword>
<dbReference type="EMBL" id="KV442037">
    <property type="protein sequence ID" value="OAQ30116.1"/>
    <property type="molecule type" value="Genomic_DNA"/>
</dbReference>
<dbReference type="GO" id="GO:0003723">
    <property type="term" value="F:RNA binding"/>
    <property type="evidence" value="ECO:0007669"/>
    <property type="project" value="UniProtKB-UniRule"/>
</dbReference>
<feature type="compositionally biased region" description="Low complexity" evidence="3">
    <location>
        <begin position="332"/>
        <end position="351"/>
    </location>
</feature>
<reference evidence="6 7" key="1">
    <citation type="submission" date="2016-05" db="EMBL/GenBank/DDBJ databases">
        <title>Genome sequencing reveals origins of a unique bacterial endosymbiosis in the earliest lineages of terrestrial Fungi.</title>
        <authorList>
            <consortium name="DOE Joint Genome Institute"/>
            <person name="Uehling J."/>
            <person name="Gryganskyi A."/>
            <person name="Hameed K."/>
            <person name="Tschaplinski T."/>
            <person name="Misztal P."/>
            <person name="Wu S."/>
            <person name="Desiro A."/>
            <person name="Vande Pol N."/>
            <person name="Du Z.-Y."/>
            <person name="Zienkiewicz A."/>
            <person name="Zienkiewicz K."/>
            <person name="Morin E."/>
            <person name="Tisserant E."/>
            <person name="Splivallo R."/>
            <person name="Hainaut M."/>
            <person name="Henrissat B."/>
            <person name="Ohm R."/>
            <person name="Kuo A."/>
            <person name="Yan J."/>
            <person name="Lipzen A."/>
            <person name="Nolan M."/>
            <person name="Labutti K."/>
            <person name="Barry K."/>
            <person name="Goldstein A."/>
            <person name="Labbe J."/>
            <person name="Schadt C."/>
            <person name="Tuskan G."/>
            <person name="Grigoriev I."/>
            <person name="Martin F."/>
            <person name="Vilgalys R."/>
            <person name="Bonito G."/>
        </authorList>
    </citation>
    <scope>NUCLEOTIDE SEQUENCE [LARGE SCALE GENOMIC DNA]</scope>
    <source>
        <strain evidence="6 7">AG-77</strain>
    </source>
</reference>
<evidence type="ECO:0000259" key="5">
    <source>
        <dbReference type="PROSITE" id="PS50102"/>
    </source>
</evidence>
<feature type="compositionally biased region" description="Polar residues" evidence="3">
    <location>
        <begin position="256"/>
        <end position="270"/>
    </location>
</feature>
<dbReference type="InterPro" id="IPR001841">
    <property type="entry name" value="Znf_RING"/>
</dbReference>
<dbReference type="Gene3D" id="3.30.70.330">
    <property type="match status" value="1"/>
</dbReference>
<feature type="region of interest" description="Disordered" evidence="3">
    <location>
        <begin position="207"/>
        <end position="227"/>
    </location>
</feature>
<protein>
    <recommendedName>
        <fullName evidence="8">RING-type domain-containing protein</fullName>
    </recommendedName>
</protein>
<dbReference type="OrthoDB" id="336240at2759"/>
<evidence type="ECO:0000256" key="2">
    <source>
        <dbReference type="PROSITE-ProRule" id="PRU00176"/>
    </source>
</evidence>
<evidence type="ECO:0008006" key="8">
    <source>
        <dbReference type="Google" id="ProtNLM"/>
    </source>
</evidence>
<dbReference type="AlphaFoldDB" id="A0A197K0A0"/>
<name>A0A197K0A0_9FUNG</name>
<feature type="compositionally biased region" description="Basic and acidic residues" evidence="3">
    <location>
        <begin position="213"/>
        <end position="224"/>
    </location>
</feature>
<dbReference type="InterPro" id="IPR000504">
    <property type="entry name" value="RRM_dom"/>
</dbReference>
<feature type="region of interest" description="Disordered" evidence="3">
    <location>
        <begin position="256"/>
        <end position="390"/>
    </location>
</feature>
<dbReference type="Proteomes" id="UP000078512">
    <property type="component" value="Unassembled WGS sequence"/>
</dbReference>
<dbReference type="InterPro" id="IPR012677">
    <property type="entry name" value="Nucleotide-bd_a/b_plait_sf"/>
</dbReference>
<feature type="compositionally biased region" description="Low complexity" evidence="3">
    <location>
        <begin position="100"/>
        <end position="111"/>
    </location>
</feature>
<dbReference type="STRING" id="1314771.A0A197K0A0"/>
<sequence length="996" mass="108781">MNIHEHLSEAGSRRTFESQPRSLSSAPGSSPTLPETTLSAQQRPPQHLLDQRRHTIDYSAWSTRGAFDQLLCVDRISTQRAAAGSDLSNKHDSSMATPWSSHSSESSFTSISDKREIDSSSANLVGNKQRSSNRLHPNAFSQQQQQPASGVTNTMTDNFGRRASMSQLSFYGGVWDQPDQELLHIHSSSLQMGYDTFSFPVPASTIQGQAEEDSARNTDWDKDLSGPGSLATIHDDLSFLTESGSDHNSALQMFSQRQHQHIPSSLASSRRNSRILPNPIQPPAIAHARKQSVDELSFKEQDQSQDKSAHSFSANTSSTTFSDFSIPDDDSLTTSSTMSSFSNISNQSNNIQHGGFVPRYDPWAEKTDKLGTNGTSAGLDIQSQRRKSESVLHDLSASNLDYSTMRSIYQKSASLNAPPGSSIPSYLSGRSVSPTNNGAASGHTMSGPFTGNRAPGMCSETMSYEHHQLSPMESHELGMTGVDTRAPVHHLNSTQPALHPHFETTIPSESEPSAQLNGGTNLEMCGLCGVQLAIVPFGSCGHRVCNVCHRHEKHRSLRLFQNARPTCPFCTHGVTPAQQSMSSGMPYMPAADDKQNRPYSFPHAPKQTYSSQQGPQQAHLQRPQRQKQTFASRGPYDNTTSDDMGDGYPMNRQYHQTFPIYGAAHATALLRTSSLQLDNAPIIASANPSISIPSANHGNYAGAAGSTDHFVQNTGNGARQKPPPGFFPLQASTHGGHNAQRQQHSHRQGLNQYAPNFPPAGLSTAQQYHDGGNMATMGRPGMISPPTGAWREGSSGIVDYTSQEYSYQQQLPMPPQYLQQRRGSQQHALLPPTIGNMPQEYQLYGHAMNNLAGPGATLSAPSVALSFPILPDLPPALPPTKPRTEAIQWAVVRVTNIPWDVSLQDMLGFFDGFPYPPEHLLAQNVHILMDRTSGKTFNSAFIELALTTRQAGMVAQARNQRVLKGRQVSVELSSQDELLRSVFPKWAGDFVNGERR</sequence>
<keyword evidence="7" id="KW-1185">Reference proteome</keyword>
<feature type="compositionally biased region" description="Low complexity" evidence="3">
    <location>
        <begin position="311"/>
        <end position="325"/>
    </location>
</feature>
<evidence type="ECO:0000256" key="1">
    <source>
        <dbReference type="PROSITE-ProRule" id="PRU00175"/>
    </source>
</evidence>
<evidence type="ECO:0000256" key="3">
    <source>
        <dbReference type="SAM" id="MobiDB-lite"/>
    </source>
</evidence>
<proteinExistence type="predicted"/>
<feature type="region of interest" description="Disordered" evidence="3">
    <location>
        <begin position="1"/>
        <end position="51"/>
    </location>
</feature>
<feature type="region of interest" description="Disordered" evidence="3">
    <location>
        <begin position="82"/>
        <end position="157"/>
    </location>
</feature>
<organism evidence="6 7">
    <name type="scientific">Linnemannia elongata AG-77</name>
    <dbReference type="NCBI Taxonomy" id="1314771"/>
    <lineage>
        <taxon>Eukaryota</taxon>
        <taxon>Fungi</taxon>
        <taxon>Fungi incertae sedis</taxon>
        <taxon>Mucoromycota</taxon>
        <taxon>Mortierellomycotina</taxon>
        <taxon>Mortierellomycetes</taxon>
        <taxon>Mortierellales</taxon>
        <taxon>Mortierellaceae</taxon>
        <taxon>Linnemannia</taxon>
    </lineage>
</organism>
<dbReference type="CDD" id="cd12254">
    <property type="entry name" value="RRM_hnRNPH_ESRPs_RBM12_like"/>
    <property type="match status" value="1"/>
</dbReference>
<dbReference type="SUPFAM" id="SSF54928">
    <property type="entry name" value="RNA-binding domain, RBD"/>
    <property type="match status" value="1"/>
</dbReference>
<feature type="compositionally biased region" description="Polar residues" evidence="3">
    <location>
        <begin position="607"/>
        <end position="619"/>
    </location>
</feature>
<feature type="domain" description="RING-type" evidence="4">
    <location>
        <begin position="525"/>
        <end position="571"/>
    </location>
</feature>
<feature type="compositionally biased region" description="Basic and acidic residues" evidence="3">
    <location>
        <begin position="291"/>
        <end position="309"/>
    </location>
</feature>
<dbReference type="PROSITE" id="PS50102">
    <property type="entry name" value="RRM"/>
    <property type="match status" value="1"/>
</dbReference>
<keyword evidence="1" id="KW-0479">Metal-binding</keyword>
<dbReference type="InterPro" id="IPR035979">
    <property type="entry name" value="RBD_domain_sf"/>
</dbReference>
<dbReference type="CDD" id="cd16449">
    <property type="entry name" value="RING-HC"/>
    <property type="match status" value="1"/>
</dbReference>
<keyword evidence="1" id="KW-0862">Zinc</keyword>
<feature type="domain" description="RRM" evidence="5">
    <location>
        <begin position="890"/>
        <end position="975"/>
    </location>
</feature>
<evidence type="ECO:0000259" key="4">
    <source>
        <dbReference type="PROSITE" id="PS50089"/>
    </source>
</evidence>
<keyword evidence="2" id="KW-0694">RNA-binding</keyword>
<feature type="compositionally biased region" description="Polar residues" evidence="3">
    <location>
        <begin position="17"/>
        <end position="44"/>
    </location>
</feature>
<feature type="region of interest" description="Disordered" evidence="3">
    <location>
        <begin position="578"/>
        <end position="651"/>
    </location>
</feature>
<accession>A0A197K0A0</accession>
<gene>
    <name evidence="6" type="ORF">K457DRAFT_1319051</name>
</gene>
<evidence type="ECO:0000313" key="7">
    <source>
        <dbReference type="Proteomes" id="UP000078512"/>
    </source>
</evidence>
<evidence type="ECO:0000313" key="6">
    <source>
        <dbReference type="EMBL" id="OAQ30116.1"/>
    </source>
</evidence>
<feature type="compositionally biased region" description="Polar residues" evidence="3">
    <location>
        <begin position="119"/>
        <end position="157"/>
    </location>
</feature>
<dbReference type="GO" id="GO:0008270">
    <property type="term" value="F:zinc ion binding"/>
    <property type="evidence" value="ECO:0007669"/>
    <property type="project" value="UniProtKB-KW"/>
</dbReference>
<feature type="compositionally biased region" description="Polar residues" evidence="3">
    <location>
        <begin position="626"/>
        <end position="642"/>
    </location>
</feature>